<dbReference type="AlphaFoldDB" id="A0A8S9S6V7"/>
<dbReference type="EMBL" id="QGKX02000088">
    <property type="protein sequence ID" value="KAF3588960.1"/>
    <property type="molecule type" value="Genomic_DNA"/>
</dbReference>
<accession>A0A8S9S6V7</accession>
<organism evidence="1 2">
    <name type="scientific">Brassica cretica</name>
    <name type="common">Mustard</name>
    <dbReference type="NCBI Taxonomy" id="69181"/>
    <lineage>
        <taxon>Eukaryota</taxon>
        <taxon>Viridiplantae</taxon>
        <taxon>Streptophyta</taxon>
        <taxon>Embryophyta</taxon>
        <taxon>Tracheophyta</taxon>
        <taxon>Spermatophyta</taxon>
        <taxon>Magnoliopsida</taxon>
        <taxon>eudicotyledons</taxon>
        <taxon>Gunneridae</taxon>
        <taxon>Pentapetalae</taxon>
        <taxon>rosids</taxon>
        <taxon>malvids</taxon>
        <taxon>Brassicales</taxon>
        <taxon>Brassicaceae</taxon>
        <taxon>Brassiceae</taxon>
        <taxon>Brassica</taxon>
    </lineage>
</organism>
<sequence length="79" mass="8564">MCDVVYVVSKRIRILSLQQMAAAAIKARLVYKAEDAQVPAIGTVSQRIRILSLQQMVAAAIKARLVYKAESGGEQFGGN</sequence>
<protein>
    <submittedName>
        <fullName evidence="1">Uncharacterized protein</fullName>
    </submittedName>
</protein>
<dbReference type="Proteomes" id="UP000712600">
    <property type="component" value="Unassembled WGS sequence"/>
</dbReference>
<reference evidence="1" key="1">
    <citation type="submission" date="2019-12" db="EMBL/GenBank/DDBJ databases">
        <title>Genome sequencing and annotation of Brassica cretica.</title>
        <authorList>
            <person name="Studholme D.J."/>
            <person name="Sarris P."/>
        </authorList>
    </citation>
    <scope>NUCLEOTIDE SEQUENCE</scope>
    <source>
        <strain evidence="1">PFS-109/04</strain>
        <tissue evidence="1">Leaf</tissue>
    </source>
</reference>
<evidence type="ECO:0000313" key="2">
    <source>
        <dbReference type="Proteomes" id="UP000712600"/>
    </source>
</evidence>
<name>A0A8S9S6V7_BRACR</name>
<comment type="caution">
    <text evidence="1">The sequence shown here is derived from an EMBL/GenBank/DDBJ whole genome shotgun (WGS) entry which is preliminary data.</text>
</comment>
<evidence type="ECO:0000313" key="1">
    <source>
        <dbReference type="EMBL" id="KAF3588960.1"/>
    </source>
</evidence>
<proteinExistence type="predicted"/>
<gene>
    <name evidence="1" type="ORF">F2Q69_00031496</name>
</gene>